<dbReference type="Pfam" id="PF22527">
    <property type="entry name" value="DEXQc_Suv3"/>
    <property type="match status" value="1"/>
</dbReference>
<dbReference type="InterPro" id="IPR027417">
    <property type="entry name" value="P-loop_NTPase"/>
</dbReference>
<dbReference type="SMART" id="SM00490">
    <property type="entry name" value="HELICc"/>
    <property type="match status" value="1"/>
</dbReference>
<dbReference type="InterPro" id="IPR001650">
    <property type="entry name" value="Helicase_C-like"/>
</dbReference>
<evidence type="ECO:0000259" key="6">
    <source>
        <dbReference type="PROSITE" id="PS51194"/>
    </source>
</evidence>
<accession>A0ABT5YQ97</accession>
<dbReference type="Gene3D" id="3.40.50.300">
    <property type="entry name" value="P-loop containing nucleotide triphosphate hydrolases"/>
    <property type="match status" value="2"/>
</dbReference>
<feature type="compositionally biased region" description="Basic residues" evidence="5">
    <location>
        <begin position="821"/>
        <end position="830"/>
    </location>
</feature>
<feature type="domain" description="Helicase C-terminal" evidence="6">
    <location>
        <begin position="156"/>
        <end position="302"/>
    </location>
</feature>
<dbReference type="RefSeq" id="WP_275823921.1">
    <property type="nucleotide sequence ID" value="NZ_JARHUD010000010.1"/>
</dbReference>
<evidence type="ECO:0000256" key="5">
    <source>
        <dbReference type="SAM" id="MobiDB-lite"/>
    </source>
</evidence>
<evidence type="ECO:0000313" key="7">
    <source>
        <dbReference type="EMBL" id="MDF2097141.1"/>
    </source>
</evidence>
<dbReference type="PROSITE" id="PS51194">
    <property type="entry name" value="HELICASE_CTER"/>
    <property type="match status" value="1"/>
</dbReference>
<evidence type="ECO:0000256" key="4">
    <source>
        <dbReference type="ARBA" id="ARBA00022840"/>
    </source>
</evidence>
<evidence type="ECO:0000313" key="8">
    <source>
        <dbReference type="Proteomes" id="UP001215503"/>
    </source>
</evidence>
<evidence type="ECO:0000256" key="1">
    <source>
        <dbReference type="ARBA" id="ARBA00022741"/>
    </source>
</evidence>
<keyword evidence="1" id="KW-0547">Nucleotide-binding</keyword>
<dbReference type="InterPro" id="IPR055206">
    <property type="entry name" value="DEXQc_SUV3"/>
</dbReference>
<evidence type="ECO:0000256" key="2">
    <source>
        <dbReference type="ARBA" id="ARBA00022801"/>
    </source>
</evidence>
<sequence>MQASSRDRVVAVLGPTNTGKTHFAIERMLGHSSGIIGFPLRLLARENYDRVVKLKGARQVALITGEEKIVPPSARYFLCTVESMPLDRPTSFLAVDEIQLAADPERGHVFTDRLLHARGHQETLFLGADTIRPLLTKLIPGVEIITRPRFSKLTYAGTRKVTRLPPRSAVVAFSAAEVYAMAELVRRQRGGTAVVLGALSPRTRNAQVAMFESGEVDYLVATDAIGMGLNLGLDHVAFARLTKFDGHSMRRLSPPEVAQIAGRAGRHMSDGTFGTTAELGPMSEELIEAVEDHRFQPLTALYWRASRLEFRSPQDLLRSLEARSPDPALIRVRPPEDQQALAALAQDADIAAMAANPGSVRLLWDVCQVPDFQKSLTDQHLRLLKQIFRHLRGSAERLPEDWVAQQIGRIDRVDGDIDALVARIAQIRTWTFITHRGDWLEDAGGWRDHTRAIEDRLSDALHERLTQRFVDRRTATLVRRLKTGEALLAAVRRNGEVVVEGEDVGRLEGFHFRLDRTIGEEDARPVLAATRRALQSEIPHRIALLEGDDDGAFRLDSTGRLLWREAPIGQLVAADTPLTPKIRVEDSEFLDGAARERVRLRSEAWLTRFLRNRIGSLYALEEAPLQGAARGLAFQLAESLGSLPRASVTAQLDLLTKAERRMLGELKVRIGAESLYLADQLKAETIRLRALLWSVHKGAPLPSLPAPDEPPVLEGDAASDESLCRALGFRRLRGRGKARALRVDRLERLGQAAHRRLAKAERHAGFPVDGQLLQLAEGDSDLLRAALATLGFRSEQKDEELRFHRQRRRVGPQENSPASQKRARLRRKKPASASESRQVASDSPFAVLQTLKRARS</sequence>
<dbReference type="Proteomes" id="UP001215503">
    <property type="component" value="Unassembled WGS sequence"/>
</dbReference>
<protein>
    <submittedName>
        <fullName evidence="7">Helicase-related protein</fullName>
    </submittedName>
</protein>
<comment type="caution">
    <text evidence="7">The sequence shown here is derived from an EMBL/GenBank/DDBJ whole genome shotgun (WGS) entry which is preliminary data.</text>
</comment>
<keyword evidence="3 7" id="KW-0347">Helicase</keyword>
<dbReference type="EMBL" id="JARHUD010000010">
    <property type="protein sequence ID" value="MDF2097141.1"/>
    <property type="molecule type" value="Genomic_DNA"/>
</dbReference>
<gene>
    <name evidence="7" type="ORF">P2G67_14260</name>
</gene>
<dbReference type="Pfam" id="PF00271">
    <property type="entry name" value="Helicase_C"/>
    <property type="match status" value="1"/>
</dbReference>
<dbReference type="InterPro" id="IPR050699">
    <property type="entry name" value="RNA-DNA_Helicase"/>
</dbReference>
<organism evidence="7 8">
    <name type="scientific">Aquibaculum arenosum</name>
    <dbReference type="NCBI Taxonomy" id="3032591"/>
    <lineage>
        <taxon>Bacteria</taxon>
        <taxon>Pseudomonadati</taxon>
        <taxon>Pseudomonadota</taxon>
        <taxon>Alphaproteobacteria</taxon>
        <taxon>Rhodospirillales</taxon>
        <taxon>Rhodovibrionaceae</taxon>
        <taxon>Aquibaculum</taxon>
    </lineage>
</organism>
<dbReference type="GO" id="GO:0004386">
    <property type="term" value="F:helicase activity"/>
    <property type="evidence" value="ECO:0007669"/>
    <property type="project" value="UniProtKB-KW"/>
</dbReference>
<dbReference type="PANTHER" id="PTHR12131">
    <property type="entry name" value="ATP-DEPENDENT RNA AND DNA HELICASE"/>
    <property type="match status" value="1"/>
</dbReference>
<keyword evidence="2" id="KW-0378">Hydrolase</keyword>
<name>A0ABT5YQ97_9PROT</name>
<reference evidence="7 8" key="1">
    <citation type="submission" date="2023-03" db="EMBL/GenBank/DDBJ databases">
        <title>Fodinicurvata sp. CAU 1616 isolated from sea sendiment.</title>
        <authorList>
            <person name="Kim W."/>
        </authorList>
    </citation>
    <scope>NUCLEOTIDE SEQUENCE [LARGE SCALE GENOMIC DNA]</scope>
    <source>
        <strain evidence="7 8">CAU 1616</strain>
    </source>
</reference>
<keyword evidence="8" id="KW-1185">Reference proteome</keyword>
<evidence type="ECO:0000256" key="3">
    <source>
        <dbReference type="ARBA" id="ARBA00022806"/>
    </source>
</evidence>
<dbReference type="PANTHER" id="PTHR12131:SF1">
    <property type="entry name" value="ATP-DEPENDENT RNA HELICASE SUPV3L1, MITOCHONDRIAL-RELATED"/>
    <property type="match status" value="1"/>
</dbReference>
<feature type="region of interest" description="Disordered" evidence="5">
    <location>
        <begin position="804"/>
        <end position="856"/>
    </location>
</feature>
<keyword evidence="4" id="KW-0067">ATP-binding</keyword>
<proteinExistence type="predicted"/>
<dbReference type="SUPFAM" id="SSF52540">
    <property type="entry name" value="P-loop containing nucleoside triphosphate hydrolases"/>
    <property type="match status" value="2"/>
</dbReference>